<comment type="caution">
    <text evidence="2">The sequence shown here is derived from an EMBL/GenBank/DDBJ whole genome shotgun (WGS) entry which is preliminary data.</text>
</comment>
<proteinExistence type="predicted"/>
<evidence type="ECO:0000313" key="3">
    <source>
        <dbReference type="Proteomes" id="UP000314294"/>
    </source>
</evidence>
<sequence length="127" mass="13612">MGLSMEQAVQGQLWCAMGLGALLFLPRQVILTHSIVPINHRGKRRRVPPVLTGVMAASVVVPCHHTHYAQPQHSAAQGCGSPRLAHWTPGPSAHNTITTPQHTKSVTTYGETLSSSTRDEAGPQPNP</sequence>
<gene>
    <name evidence="2" type="ORF">EYF80_003116</name>
</gene>
<dbReference type="EMBL" id="SRLO01000014">
    <property type="protein sequence ID" value="TNN86648.1"/>
    <property type="molecule type" value="Genomic_DNA"/>
</dbReference>
<organism evidence="2 3">
    <name type="scientific">Liparis tanakae</name>
    <name type="common">Tanaka's snailfish</name>
    <dbReference type="NCBI Taxonomy" id="230148"/>
    <lineage>
        <taxon>Eukaryota</taxon>
        <taxon>Metazoa</taxon>
        <taxon>Chordata</taxon>
        <taxon>Craniata</taxon>
        <taxon>Vertebrata</taxon>
        <taxon>Euteleostomi</taxon>
        <taxon>Actinopterygii</taxon>
        <taxon>Neopterygii</taxon>
        <taxon>Teleostei</taxon>
        <taxon>Neoteleostei</taxon>
        <taxon>Acanthomorphata</taxon>
        <taxon>Eupercaria</taxon>
        <taxon>Perciformes</taxon>
        <taxon>Cottioidei</taxon>
        <taxon>Cottales</taxon>
        <taxon>Liparidae</taxon>
        <taxon>Liparis</taxon>
    </lineage>
</organism>
<keyword evidence="3" id="KW-1185">Reference proteome</keyword>
<dbReference type="AlphaFoldDB" id="A0A4Z2JAE8"/>
<feature type="region of interest" description="Disordered" evidence="1">
    <location>
        <begin position="88"/>
        <end position="127"/>
    </location>
</feature>
<feature type="compositionally biased region" description="Polar residues" evidence="1">
    <location>
        <begin position="93"/>
        <end position="116"/>
    </location>
</feature>
<evidence type="ECO:0000256" key="1">
    <source>
        <dbReference type="SAM" id="MobiDB-lite"/>
    </source>
</evidence>
<dbReference type="Proteomes" id="UP000314294">
    <property type="component" value="Unassembled WGS sequence"/>
</dbReference>
<accession>A0A4Z2JAE8</accession>
<name>A0A4Z2JAE8_9TELE</name>
<protein>
    <submittedName>
        <fullName evidence="2">Uncharacterized protein</fullName>
    </submittedName>
</protein>
<evidence type="ECO:0000313" key="2">
    <source>
        <dbReference type="EMBL" id="TNN86648.1"/>
    </source>
</evidence>
<reference evidence="2 3" key="1">
    <citation type="submission" date="2019-03" db="EMBL/GenBank/DDBJ databases">
        <title>First draft genome of Liparis tanakae, snailfish: a comprehensive survey of snailfish specific genes.</title>
        <authorList>
            <person name="Kim W."/>
            <person name="Song I."/>
            <person name="Jeong J.-H."/>
            <person name="Kim D."/>
            <person name="Kim S."/>
            <person name="Ryu S."/>
            <person name="Song J.Y."/>
            <person name="Lee S.K."/>
        </authorList>
    </citation>
    <scope>NUCLEOTIDE SEQUENCE [LARGE SCALE GENOMIC DNA]</scope>
    <source>
        <tissue evidence="2">Muscle</tissue>
    </source>
</reference>